<feature type="transmembrane region" description="Helical" evidence="2">
    <location>
        <begin position="6"/>
        <end position="27"/>
    </location>
</feature>
<feature type="coiled-coil region" evidence="1">
    <location>
        <begin position="231"/>
        <end position="289"/>
    </location>
</feature>
<evidence type="ECO:0000256" key="2">
    <source>
        <dbReference type="SAM" id="Phobius"/>
    </source>
</evidence>
<sequence length="303" mass="32941">MESTSISATKVGIFFIIGIAILALLTFRLETFRKWGNYYDLIAYFKEARGLEAQNDVTLAGTKVGHVKSVTVEGDMIKVVISIQEDIVVRKGSEASIISDFLLGKSHVNITLASVSNPAYNAGEIIKTIESPSLADMLAKVDSALASVQNISASFEGTKEVFDSFKVAGKSLDKANIKLNKLLDSTLNITEKINSGQGTLGKLIVDTTLSNKIESAVDTTQRVLANNEQTINNTLSRLSEASESVKNLLKKIEQGEGSLSKMLTNDELYVEVKKLLSDMRETIQSYREQIPVGAFGSIVFSAF</sequence>
<dbReference type="AlphaFoldDB" id="I3IRA7"/>
<keyword evidence="1" id="KW-0175">Coiled coil</keyword>
<evidence type="ECO:0000313" key="4">
    <source>
        <dbReference type="EMBL" id="GAB64252.1"/>
    </source>
</evidence>
<dbReference type="eggNOG" id="COG1463">
    <property type="taxonomic scope" value="Bacteria"/>
</dbReference>
<dbReference type="EMBL" id="BAFH01000004">
    <property type="protein sequence ID" value="GAB64252.1"/>
    <property type="molecule type" value="Genomic_DNA"/>
</dbReference>
<protein>
    <recommendedName>
        <fullName evidence="3">Mce/MlaD domain-containing protein</fullName>
    </recommendedName>
</protein>
<comment type="caution">
    <text evidence="4">The sequence shown here is derived from an EMBL/GenBank/DDBJ whole genome shotgun (WGS) entry which is preliminary data.</text>
</comment>
<gene>
    <name evidence="4" type="ORF">KSU1_D0943</name>
</gene>
<name>I3IRA7_9BACT</name>
<dbReference type="STRING" id="247490.KSU1_D0943"/>
<dbReference type="PANTHER" id="PTHR33371:SF4">
    <property type="entry name" value="INTERMEMBRANE PHOSPHOLIPID TRANSPORT SYSTEM BINDING PROTEIN MLAD"/>
    <property type="match status" value="1"/>
</dbReference>
<keyword evidence="5" id="KW-1185">Reference proteome</keyword>
<evidence type="ECO:0000313" key="5">
    <source>
        <dbReference type="Proteomes" id="UP000002985"/>
    </source>
</evidence>
<evidence type="ECO:0000259" key="3">
    <source>
        <dbReference type="Pfam" id="PF02470"/>
    </source>
</evidence>
<dbReference type="InterPro" id="IPR003399">
    <property type="entry name" value="Mce/MlaD"/>
</dbReference>
<dbReference type="Pfam" id="PF02470">
    <property type="entry name" value="MlaD"/>
    <property type="match status" value="1"/>
</dbReference>
<keyword evidence="2" id="KW-0812">Transmembrane</keyword>
<dbReference type="Proteomes" id="UP000002985">
    <property type="component" value="Unassembled WGS sequence"/>
</dbReference>
<organism evidence="4 5">
    <name type="scientific">Candidatus Jettenia caeni</name>
    <dbReference type="NCBI Taxonomy" id="247490"/>
    <lineage>
        <taxon>Bacteria</taxon>
        <taxon>Pseudomonadati</taxon>
        <taxon>Planctomycetota</taxon>
        <taxon>Candidatus Brocadiia</taxon>
        <taxon>Candidatus Brocadiales</taxon>
        <taxon>Candidatus Brocadiaceae</taxon>
        <taxon>Candidatus Jettenia</taxon>
    </lineage>
</organism>
<dbReference type="InterPro" id="IPR052336">
    <property type="entry name" value="MlaD_Phospholipid_Transporter"/>
</dbReference>
<dbReference type="PANTHER" id="PTHR33371">
    <property type="entry name" value="INTERMEMBRANE PHOSPHOLIPID TRANSPORT SYSTEM BINDING PROTEIN MLAD-RELATED"/>
    <property type="match status" value="1"/>
</dbReference>
<dbReference type="OrthoDB" id="9769132at2"/>
<accession>I3IRA7</accession>
<keyword evidence="2" id="KW-1133">Transmembrane helix</keyword>
<feature type="domain" description="Mce/MlaD" evidence="3">
    <location>
        <begin position="38"/>
        <end position="111"/>
    </location>
</feature>
<reference evidence="4 5" key="1">
    <citation type="journal article" date="2012" name="FEBS Lett.">
        <title>Anammox organism KSU-1 expresses a NirK-type copper-containing nitrite reductase instead of a NirS-type with cytochrome cd1.</title>
        <authorList>
            <person name="Hira D."/>
            <person name="Toh H."/>
            <person name="Migita C.T."/>
            <person name="Okubo H."/>
            <person name="Nishiyama T."/>
            <person name="Hattori M."/>
            <person name="Furukawa K."/>
            <person name="Fujii T."/>
        </authorList>
    </citation>
    <scope>NUCLEOTIDE SEQUENCE [LARGE SCALE GENOMIC DNA]</scope>
</reference>
<keyword evidence="2" id="KW-0472">Membrane</keyword>
<evidence type="ECO:0000256" key="1">
    <source>
        <dbReference type="SAM" id="Coils"/>
    </source>
</evidence>
<proteinExistence type="predicted"/>